<accession>A0A2N2F4H6</accession>
<gene>
    <name evidence="1" type="ORF">CVU76_01040</name>
</gene>
<name>A0A2N2F4H6_9BACT</name>
<proteinExistence type="predicted"/>
<protein>
    <submittedName>
        <fullName evidence="1">Uncharacterized protein</fullName>
    </submittedName>
</protein>
<dbReference type="Proteomes" id="UP000233417">
    <property type="component" value="Unassembled WGS sequence"/>
</dbReference>
<evidence type="ECO:0000313" key="1">
    <source>
        <dbReference type="EMBL" id="PKN03110.1"/>
    </source>
</evidence>
<organism evidence="1 2">
    <name type="scientific">Candidatus Dojkabacteria bacterium HGW-Dojkabacteria-1</name>
    <dbReference type="NCBI Taxonomy" id="2013761"/>
    <lineage>
        <taxon>Bacteria</taxon>
        <taxon>Candidatus Dojkabacteria</taxon>
    </lineage>
</organism>
<dbReference type="EMBL" id="PHAO01000001">
    <property type="protein sequence ID" value="PKN03110.1"/>
    <property type="molecule type" value="Genomic_DNA"/>
</dbReference>
<comment type="caution">
    <text evidence="1">The sequence shown here is derived from an EMBL/GenBank/DDBJ whole genome shotgun (WGS) entry which is preliminary data.</text>
</comment>
<dbReference type="Pfam" id="PF18742">
    <property type="entry name" value="DpnII-MboI"/>
    <property type="match status" value="1"/>
</dbReference>
<dbReference type="AlphaFoldDB" id="A0A2N2F4H6"/>
<evidence type="ECO:0000313" key="2">
    <source>
        <dbReference type="Proteomes" id="UP000233417"/>
    </source>
</evidence>
<sequence length="150" mass="17394">MQDVLDLCNGFHRFARKVKDRYDGRDTIQVEDEYDVQDLLYALLHIKFEDVRKEEWNPSYAGSSSRSDFLIKEIETVIEVKKTRKGLEDKEIGEQIIIDIARYSKHPDCKNLICFIYDPEGRIGNPAGLENDLNSMSKDNLNIVTIINPK</sequence>
<reference evidence="1 2" key="1">
    <citation type="journal article" date="2017" name="ISME J.">
        <title>Potential for microbial H2 and metal transformations associated with novel bacteria and archaea in deep terrestrial subsurface sediments.</title>
        <authorList>
            <person name="Hernsdorf A.W."/>
            <person name="Amano Y."/>
            <person name="Miyakawa K."/>
            <person name="Ise K."/>
            <person name="Suzuki Y."/>
            <person name="Anantharaman K."/>
            <person name="Probst A."/>
            <person name="Burstein D."/>
            <person name="Thomas B.C."/>
            <person name="Banfield J.F."/>
        </authorList>
    </citation>
    <scope>NUCLEOTIDE SEQUENCE [LARGE SCALE GENOMIC DNA]</scope>
    <source>
        <strain evidence="1">HGW-Dojkabacteria-1</strain>
    </source>
</reference>